<sequence>MDLTKQISAKGLVLDGAMSTALEKQGIDTNTDLWTAVALEKDLSKVYRVHMNYFKAGAQMTITDTYQANVQAFEKDGYSEDQAKKMIADAVKIAKKARDDFEKQTGIHNYVAASVGSYGAYLAEGDEFRGDYDLTKKQYLDFHLPRLKVLLENKPDCLAIETQPKLDEVVVLLDWLKENAPKMPVYVSFTLHDTTKISDGTPLKKVMEKLNEYDQVFAVGANCFKPFFATAAIDKMREFTKKTIIIYPNLGGVYNEFERNWIPFNAKFDFGKLSKEWYEHGAHIIGGCCSTGVKEITQIASFYKTLNSQKSRAKTDSQPNTNLKQIHGSHA</sequence>
<dbReference type="PROSITE" id="PS50970">
    <property type="entry name" value="HCY"/>
    <property type="match status" value="1"/>
</dbReference>
<dbReference type="GO" id="GO:0008270">
    <property type="term" value="F:zinc ion binding"/>
    <property type="evidence" value="ECO:0007669"/>
    <property type="project" value="InterPro"/>
</dbReference>
<dbReference type="GO" id="GO:0008898">
    <property type="term" value="F:S-adenosylmethionine-homocysteine S-methyltransferase activity"/>
    <property type="evidence" value="ECO:0007669"/>
    <property type="project" value="TreeGrafter"/>
</dbReference>
<evidence type="ECO:0000259" key="8">
    <source>
        <dbReference type="PROSITE" id="PS50970"/>
    </source>
</evidence>
<dbReference type="NCBIfam" id="NF007020">
    <property type="entry name" value="PRK09485.1"/>
    <property type="match status" value="1"/>
</dbReference>
<dbReference type="AlphaFoldDB" id="A0A0R1VV23"/>
<comment type="caution">
    <text evidence="9">The sequence shown here is derived from an EMBL/GenBank/DDBJ whole genome shotgun (WGS) entry which is preliminary data.</text>
</comment>
<evidence type="ECO:0000256" key="5">
    <source>
        <dbReference type="PIRSR" id="PIRSR037505-2"/>
    </source>
</evidence>
<accession>A0A0R1VV23</accession>
<organism evidence="9 10">
    <name type="scientific">Lactobacillus kitasatonis DSM 16761 = JCM 1039</name>
    <dbReference type="NCBI Taxonomy" id="1423767"/>
    <lineage>
        <taxon>Bacteria</taxon>
        <taxon>Bacillati</taxon>
        <taxon>Bacillota</taxon>
        <taxon>Bacilli</taxon>
        <taxon>Lactobacillales</taxon>
        <taxon>Lactobacillaceae</taxon>
        <taxon>Lactobacillus</taxon>
    </lineage>
</organism>
<dbReference type="EMBL" id="AZFU01000011">
    <property type="protein sequence ID" value="KRM05356.1"/>
    <property type="molecule type" value="Genomic_DNA"/>
</dbReference>
<feature type="region of interest" description="Disordered" evidence="7">
    <location>
        <begin position="310"/>
        <end position="331"/>
    </location>
</feature>
<feature type="domain" description="Hcy-binding" evidence="8">
    <location>
        <begin position="1"/>
        <end position="303"/>
    </location>
</feature>
<dbReference type="Pfam" id="PF02574">
    <property type="entry name" value="S-methyl_trans"/>
    <property type="match status" value="1"/>
</dbReference>
<dbReference type="eggNOG" id="COG2040">
    <property type="taxonomic scope" value="Bacteria"/>
</dbReference>
<dbReference type="PANTHER" id="PTHR46015">
    <property type="entry name" value="ZGC:172121"/>
    <property type="match status" value="1"/>
</dbReference>
<evidence type="ECO:0000313" key="10">
    <source>
        <dbReference type="Proteomes" id="UP000051307"/>
    </source>
</evidence>
<dbReference type="SUPFAM" id="SSF82282">
    <property type="entry name" value="Homocysteine S-methyltransferase"/>
    <property type="match status" value="1"/>
</dbReference>
<feature type="binding site" evidence="5 6">
    <location>
        <position position="223"/>
    </location>
    <ligand>
        <name>Zn(2+)</name>
        <dbReference type="ChEBI" id="CHEBI:29105"/>
    </ligand>
</feature>
<dbReference type="PATRIC" id="fig|1423767.3.peg.57"/>
<protein>
    <submittedName>
        <fullName evidence="9">Homocysteine methyltransferase</fullName>
    </submittedName>
</protein>
<evidence type="ECO:0000313" key="9">
    <source>
        <dbReference type="EMBL" id="KRM05356.1"/>
    </source>
</evidence>
<dbReference type="Proteomes" id="UP000051307">
    <property type="component" value="Unassembled WGS sequence"/>
</dbReference>
<keyword evidence="3 5" id="KW-0479">Metal-binding</keyword>
<evidence type="ECO:0000256" key="4">
    <source>
        <dbReference type="ARBA" id="ARBA00022833"/>
    </source>
</evidence>
<feature type="binding site" evidence="5 6">
    <location>
        <position position="288"/>
    </location>
    <ligand>
        <name>Zn(2+)</name>
        <dbReference type="ChEBI" id="CHEBI:29105"/>
    </ligand>
</feature>
<gene>
    <name evidence="9" type="ORF">FC59_GL000050</name>
</gene>
<evidence type="ECO:0000256" key="7">
    <source>
        <dbReference type="SAM" id="MobiDB-lite"/>
    </source>
</evidence>
<dbReference type="OrthoDB" id="9803687at2"/>
<feature type="binding site" evidence="5 6">
    <location>
        <position position="289"/>
    </location>
    <ligand>
        <name>Zn(2+)</name>
        <dbReference type="ChEBI" id="CHEBI:29105"/>
    </ligand>
</feature>
<reference evidence="9 10" key="1">
    <citation type="journal article" date="2015" name="Genome Announc.">
        <title>Expanding the biotechnology potential of lactobacilli through comparative genomics of 213 strains and associated genera.</title>
        <authorList>
            <person name="Sun Z."/>
            <person name="Harris H.M."/>
            <person name="McCann A."/>
            <person name="Guo C."/>
            <person name="Argimon S."/>
            <person name="Zhang W."/>
            <person name="Yang X."/>
            <person name="Jeffery I.B."/>
            <person name="Cooney J.C."/>
            <person name="Kagawa T.F."/>
            <person name="Liu W."/>
            <person name="Song Y."/>
            <person name="Salvetti E."/>
            <person name="Wrobel A."/>
            <person name="Rasinkangas P."/>
            <person name="Parkhill J."/>
            <person name="Rea M.C."/>
            <person name="O'Sullivan O."/>
            <person name="Ritari J."/>
            <person name="Douillard F.P."/>
            <person name="Paul Ross R."/>
            <person name="Yang R."/>
            <person name="Briner A.E."/>
            <person name="Felis G.E."/>
            <person name="de Vos W.M."/>
            <person name="Barrangou R."/>
            <person name="Klaenhammer T.R."/>
            <person name="Caufield P.W."/>
            <person name="Cui Y."/>
            <person name="Zhang H."/>
            <person name="O'Toole P.W."/>
        </authorList>
    </citation>
    <scope>NUCLEOTIDE SEQUENCE [LARGE SCALE GENOMIC DNA]</scope>
    <source>
        <strain evidence="9 10">DSM 16761</strain>
    </source>
</reference>
<dbReference type="InterPro" id="IPR051486">
    <property type="entry name" value="Hcy_S-methyltransferase"/>
</dbReference>
<name>A0A0R1VV23_9LACO</name>
<dbReference type="InterPro" id="IPR003726">
    <property type="entry name" value="HCY_dom"/>
</dbReference>
<comment type="cofactor">
    <cofactor evidence="5">
        <name>Zn(2+)</name>
        <dbReference type="ChEBI" id="CHEBI:29105"/>
    </cofactor>
    <text evidence="5">Binds 1 zinc ion per subunit.</text>
</comment>
<keyword evidence="2 6" id="KW-0808">Transferase</keyword>
<dbReference type="InterPro" id="IPR036589">
    <property type="entry name" value="HCY_dom_sf"/>
</dbReference>
<dbReference type="InterPro" id="IPR017226">
    <property type="entry name" value="BHMT-like"/>
</dbReference>
<evidence type="ECO:0000256" key="3">
    <source>
        <dbReference type="ARBA" id="ARBA00022723"/>
    </source>
</evidence>
<dbReference type="RefSeq" id="WP_025015150.1">
    <property type="nucleotide sequence ID" value="NZ_AZFU01000011.1"/>
</dbReference>
<dbReference type="GO" id="GO:0009086">
    <property type="term" value="P:methionine biosynthetic process"/>
    <property type="evidence" value="ECO:0007669"/>
    <property type="project" value="InterPro"/>
</dbReference>
<dbReference type="Gene3D" id="3.20.20.330">
    <property type="entry name" value="Homocysteine-binding-like domain"/>
    <property type="match status" value="1"/>
</dbReference>
<feature type="compositionally biased region" description="Polar residues" evidence="7">
    <location>
        <begin position="310"/>
        <end position="324"/>
    </location>
</feature>
<proteinExistence type="predicted"/>
<evidence type="ECO:0000256" key="6">
    <source>
        <dbReference type="PROSITE-ProRule" id="PRU00333"/>
    </source>
</evidence>
<evidence type="ECO:0000256" key="2">
    <source>
        <dbReference type="ARBA" id="ARBA00022679"/>
    </source>
</evidence>
<dbReference type="GO" id="GO:0032259">
    <property type="term" value="P:methylation"/>
    <property type="evidence" value="ECO:0007669"/>
    <property type="project" value="UniProtKB-KW"/>
</dbReference>
<evidence type="ECO:0000256" key="1">
    <source>
        <dbReference type="ARBA" id="ARBA00022603"/>
    </source>
</evidence>
<dbReference type="PIRSF" id="PIRSF037505">
    <property type="entry name" value="Betaine_HMT"/>
    <property type="match status" value="1"/>
</dbReference>
<keyword evidence="4 5" id="KW-0862">Zinc</keyword>
<keyword evidence="1 6" id="KW-0489">Methyltransferase</keyword>
<dbReference type="PANTHER" id="PTHR46015:SF1">
    <property type="entry name" value="HOMOCYSTEINE S-METHYLTRANSFERASE-LIKE ISOFORM 1"/>
    <property type="match status" value="1"/>
</dbReference>
<dbReference type="GO" id="GO:0033528">
    <property type="term" value="P:S-methylmethionine cycle"/>
    <property type="evidence" value="ECO:0007669"/>
    <property type="project" value="TreeGrafter"/>
</dbReference>